<dbReference type="GeneID" id="95774964"/>
<gene>
    <name evidence="1" type="ORF">FBQ73_16045</name>
</gene>
<evidence type="ECO:0000313" key="2">
    <source>
        <dbReference type="Proteomes" id="UP000305131"/>
    </source>
</evidence>
<dbReference type="OrthoDB" id="8563989at2"/>
<dbReference type="InterPro" id="IPR046154">
    <property type="entry name" value="DUF6156"/>
</dbReference>
<dbReference type="RefSeq" id="WP_138400512.1">
    <property type="nucleotide sequence ID" value="NZ_JBAFVI010000005.1"/>
</dbReference>
<comment type="caution">
    <text evidence="1">The sequence shown here is derived from an EMBL/GenBank/DDBJ whole genome shotgun (WGS) entry which is preliminary data.</text>
</comment>
<sequence>MTGDLETAGVEAGECRFYTTYTGVKLPFRLVEAIPEAQLTHRNTFIRAFFDADGLLAGFDKMVYGEVELAHRYAYHGNGALRRAEVTMDEETVVLAFDEAGAPLGPA</sequence>
<dbReference type="EMBL" id="VAUP01000035">
    <property type="protein sequence ID" value="TLX41638.1"/>
    <property type="molecule type" value="Genomic_DNA"/>
</dbReference>
<protein>
    <submittedName>
        <fullName evidence="1">Uncharacterized protein</fullName>
    </submittedName>
</protein>
<proteinExistence type="predicted"/>
<dbReference type="Proteomes" id="UP000305131">
    <property type="component" value="Unassembled WGS sequence"/>
</dbReference>
<reference evidence="1 2" key="1">
    <citation type="submission" date="2019-05" db="EMBL/GenBank/DDBJ databases">
        <authorList>
            <person name="Zhou X."/>
        </authorList>
    </citation>
    <scope>NUCLEOTIDE SEQUENCE [LARGE SCALE GENOMIC DNA]</scope>
    <source>
        <strain evidence="1 2">DSM 432</strain>
    </source>
</reference>
<organism evidence="1 2">
    <name type="scientific">Xanthobacter autotrophicus</name>
    <dbReference type="NCBI Taxonomy" id="280"/>
    <lineage>
        <taxon>Bacteria</taxon>
        <taxon>Pseudomonadati</taxon>
        <taxon>Pseudomonadota</taxon>
        <taxon>Alphaproteobacteria</taxon>
        <taxon>Hyphomicrobiales</taxon>
        <taxon>Xanthobacteraceae</taxon>
        <taxon>Xanthobacter</taxon>
    </lineage>
</organism>
<name>A0A6C1KBI4_XANAU</name>
<dbReference type="AlphaFoldDB" id="A0A6C1KBI4"/>
<evidence type="ECO:0000313" key="1">
    <source>
        <dbReference type="EMBL" id="TLX41638.1"/>
    </source>
</evidence>
<accession>A0A6C1KBI4</accession>
<dbReference type="Pfam" id="PF19653">
    <property type="entry name" value="DUF6156"/>
    <property type="match status" value="1"/>
</dbReference>